<reference evidence="1 2" key="1">
    <citation type="submission" date="2019-03" db="EMBL/GenBank/DDBJ databases">
        <title>Draft genome sequences of novel Actinobacteria.</title>
        <authorList>
            <person name="Sahin N."/>
            <person name="Ay H."/>
            <person name="Saygin H."/>
        </authorList>
    </citation>
    <scope>NUCLEOTIDE SEQUENCE [LARGE SCALE GENOMIC DNA]</scope>
    <source>
        <strain evidence="1 2">KC310</strain>
    </source>
</reference>
<protein>
    <submittedName>
        <fullName evidence="1">Uncharacterized protein</fullName>
    </submittedName>
</protein>
<name>A0A4R4UQT7_9ACTN</name>
<dbReference type="EMBL" id="SMKO01000180">
    <property type="protein sequence ID" value="TDC94270.1"/>
    <property type="molecule type" value="Genomic_DNA"/>
</dbReference>
<evidence type="ECO:0000313" key="1">
    <source>
        <dbReference type="EMBL" id="TDC94270.1"/>
    </source>
</evidence>
<organism evidence="1 2">
    <name type="scientific">Nonomuraea deserti</name>
    <dbReference type="NCBI Taxonomy" id="1848322"/>
    <lineage>
        <taxon>Bacteria</taxon>
        <taxon>Bacillati</taxon>
        <taxon>Actinomycetota</taxon>
        <taxon>Actinomycetes</taxon>
        <taxon>Streptosporangiales</taxon>
        <taxon>Streptosporangiaceae</taxon>
        <taxon>Nonomuraea</taxon>
    </lineage>
</organism>
<gene>
    <name evidence="1" type="ORF">E1292_40180</name>
</gene>
<comment type="caution">
    <text evidence="1">The sequence shown here is derived from an EMBL/GenBank/DDBJ whole genome shotgun (WGS) entry which is preliminary data.</text>
</comment>
<accession>A0A4R4UQT7</accession>
<dbReference type="AlphaFoldDB" id="A0A4R4UQT7"/>
<sequence>MTRNVRKAEAAFEAELAVVRPELSAGYAAALPGARSAVLGRLWRSLLYEPLPGLADGPASLADGSAGLIDAPAGLADERAGLGGTDGCQGGQVCVALVGGRRLR</sequence>
<feature type="non-terminal residue" evidence="1">
    <location>
        <position position="104"/>
    </location>
</feature>
<proteinExistence type="predicted"/>
<keyword evidence="2" id="KW-1185">Reference proteome</keyword>
<evidence type="ECO:0000313" key="2">
    <source>
        <dbReference type="Proteomes" id="UP000295258"/>
    </source>
</evidence>
<dbReference type="Proteomes" id="UP000295258">
    <property type="component" value="Unassembled WGS sequence"/>
</dbReference>